<dbReference type="EMBL" id="JBHTKA010000001">
    <property type="protein sequence ID" value="MFD0997668.1"/>
    <property type="molecule type" value="Genomic_DNA"/>
</dbReference>
<sequence>MKKILTGNIVENVRRQPFNKASVDHIQEAYTEIISELVKGIVNDEAGVMCIRGCVDSDAGATAWNISAGAVAYNGEVYLVPAFVGSHGSNVPVLSLTTTYRAGDPVKFSDNNEYNVHEIKTAVWSMGASGSGLVDFSALKRMRDYTRPNNLNAGGLTLRPVMLNPGTLWDMDANGDYDVAHGLSDVTKIRSIDVMIKSNGGGMFPLMRVLTGGAVCGGITSIDATNITLFRITTANGGIFDSAGFNASTVYVTLWVWA</sequence>
<evidence type="ECO:0000313" key="1">
    <source>
        <dbReference type="EMBL" id="MFD0997668.1"/>
    </source>
</evidence>
<accession>A0ABW3JUQ0</accession>
<organism evidence="1 2">
    <name type="scientific">Ohtaekwangia kribbensis</name>
    <dbReference type="NCBI Taxonomy" id="688913"/>
    <lineage>
        <taxon>Bacteria</taxon>
        <taxon>Pseudomonadati</taxon>
        <taxon>Bacteroidota</taxon>
        <taxon>Cytophagia</taxon>
        <taxon>Cytophagales</taxon>
        <taxon>Fulvivirgaceae</taxon>
        <taxon>Ohtaekwangia</taxon>
    </lineage>
</organism>
<reference evidence="2" key="1">
    <citation type="journal article" date="2019" name="Int. J. Syst. Evol. Microbiol.">
        <title>The Global Catalogue of Microorganisms (GCM) 10K type strain sequencing project: providing services to taxonomists for standard genome sequencing and annotation.</title>
        <authorList>
            <consortium name="The Broad Institute Genomics Platform"/>
            <consortium name="The Broad Institute Genome Sequencing Center for Infectious Disease"/>
            <person name="Wu L."/>
            <person name="Ma J."/>
        </authorList>
    </citation>
    <scope>NUCLEOTIDE SEQUENCE [LARGE SCALE GENOMIC DNA]</scope>
    <source>
        <strain evidence="2">CCUG 58938</strain>
    </source>
</reference>
<proteinExistence type="predicted"/>
<evidence type="ECO:0000313" key="2">
    <source>
        <dbReference type="Proteomes" id="UP001597112"/>
    </source>
</evidence>
<name>A0ABW3JUQ0_9BACT</name>
<protein>
    <submittedName>
        <fullName evidence="1">Uncharacterized protein</fullName>
    </submittedName>
</protein>
<gene>
    <name evidence="1" type="ORF">ACFQ21_00050</name>
</gene>
<comment type="caution">
    <text evidence="1">The sequence shown here is derived from an EMBL/GenBank/DDBJ whole genome shotgun (WGS) entry which is preliminary data.</text>
</comment>
<dbReference type="RefSeq" id="WP_377573039.1">
    <property type="nucleotide sequence ID" value="NZ_JBHTKA010000001.1"/>
</dbReference>
<keyword evidence="2" id="KW-1185">Reference proteome</keyword>
<dbReference type="Proteomes" id="UP001597112">
    <property type="component" value="Unassembled WGS sequence"/>
</dbReference>